<keyword evidence="3" id="KW-1185">Reference proteome</keyword>
<keyword evidence="2" id="KW-0378">Hydrolase</keyword>
<dbReference type="InterPro" id="IPR000073">
    <property type="entry name" value="AB_hydrolase_1"/>
</dbReference>
<dbReference type="SUPFAM" id="SSF53474">
    <property type="entry name" value="alpha/beta-Hydrolases"/>
    <property type="match status" value="1"/>
</dbReference>
<protein>
    <submittedName>
        <fullName evidence="2">Alpha/beta fold hydrolase</fullName>
    </submittedName>
</protein>
<organism evidence="2 3">
    <name type="scientific">Streptomyces goshikiensis</name>
    <dbReference type="NCBI Taxonomy" id="1942"/>
    <lineage>
        <taxon>Bacteria</taxon>
        <taxon>Bacillati</taxon>
        <taxon>Actinomycetota</taxon>
        <taxon>Actinomycetes</taxon>
        <taxon>Kitasatosporales</taxon>
        <taxon>Streptomycetaceae</taxon>
        <taxon>Streptomyces</taxon>
    </lineage>
</organism>
<reference evidence="2" key="1">
    <citation type="submission" date="2022-10" db="EMBL/GenBank/DDBJ databases">
        <title>The complete genomes of actinobacterial strains from the NBC collection.</title>
        <authorList>
            <person name="Joergensen T.S."/>
            <person name="Alvarez Arevalo M."/>
            <person name="Sterndorff E.B."/>
            <person name="Faurdal D."/>
            <person name="Vuksanovic O."/>
            <person name="Mourched A.-S."/>
            <person name="Charusanti P."/>
            <person name="Shaw S."/>
            <person name="Blin K."/>
            <person name="Weber T."/>
        </authorList>
    </citation>
    <scope>NUCLEOTIDE SEQUENCE</scope>
    <source>
        <strain evidence="2">NBC_00283</strain>
    </source>
</reference>
<dbReference type="Proteomes" id="UP001432075">
    <property type="component" value="Chromosome"/>
</dbReference>
<evidence type="ECO:0000259" key="1">
    <source>
        <dbReference type="Pfam" id="PF12697"/>
    </source>
</evidence>
<dbReference type="InterPro" id="IPR029058">
    <property type="entry name" value="AB_hydrolase_fold"/>
</dbReference>
<gene>
    <name evidence="2" type="ORF">OHU17_08805</name>
</gene>
<dbReference type="GO" id="GO:0016787">
    <property type="term" value="F:hydrolase activity"/>
    <property type="evidence" value="ECO:0007669"/>
    <property type="project" value="UniProtKB-KW"/>
</dbReference>
<feature type="domain" description="AB hydrolase-1" evidence="1">
    <location>
        <begin position="281"/>
        <end position="397"/>
    </location>
</feature>
<evidence type="ECO:0000313" key="3">
    <source>
        <dbReference type="Proteomes" id="UP001432075"/>
    </source>
</evidence>
<accession>A0ABZ1RGK4</accession>
<dbReference type="Pfam" id="PF12697">
    <property type="entry name" value="Abhydrolase_6"/>
    <property type="match status" value="1"/>
</dbReference>
<dbReference type="Gene3D" id="3.40.50.1820">
    <property type="entry name" value="alpha/beta hydrolase"/>
    <property type="match status" value="1"/>
</dbReference>
<evidence type="ECO:0000313" key="2">
    <source>
        <dbReference type="EMBL" id="WUO45927.1"/>
    </source>
</evidence>
<name>A0ABZ1RGK4_9ACTN</name>
<proteinExistence type="predicted"/>
<sequence length="408" mass="41685">MTTALFIHGTGVREPGFSDLYGRFTAGLRQFAPDVRTASCYWGGELGARLGAGGLSVPYTGGRSRGGPDGAIGAEAIGTADGPADGTELWADLYRNPLAELAAAAGSGAGSASGPGGSAELPLGAALPAERPRALLSALDGHVGDIARGAGLPAPYLAAAVTELAASAVLSGAGAAVPDEEELARLLARALVAAALAALLDADAPVVPDGAARDAAVAALAARMGARPEGSERGLGAALARPVLRIASHQVVRRRRALTEAAHPAAADVMLYLAHGEPLRRRLREAVEELEPPVVVIGHSLGGIIALDALIASPSPRVALLVTVGSQAPFLYESGALPGLVHPEPLPEHLPDWLNVYDRRDLLGYVGASLFPGRVTDVEVDNRQPFPAAHSAYWTNPAVYRAIAARLP</sequence>
<dbReference type="EMBL" id="CP108057">
    <property type="protein sequence ID" value="WUO45927.1"/>
    <property type="molecule type" value="Genomic_DNA"/>
</dbReference>